<dbReference type="GeneID" id="18935652"/>
<dbReference type="InParanoid" id="F4RXT9"/>
<organism evidence="2">
    <name type="scientific">Melampsora larici-populina (strain 98AG31 / pathotype 3-4-7)</name>
    <name type="common">Poplar leaf rust fungus</name>
    <dbReference type="NCBI Taxonomy" id="747676"/>
    <lineage>
        <taxon>Eukaryota</taxon>
        <taxon>Fungi</taxon>
        <taxon>Dikarya</taxon>
        <taxon>Basidiomycota</taxon>
        <taxon>Pucciniomycotina</taxon>
        <taxon>Pucciniomycetes</taxon>
        <taxon>Pucciniales</taxon>
        <taxon>Melampsoraceae</taxon>
        <taxon>Melampsora</taxon>
    </lineage>
</organism>
<dbReference type="KEGG" id="mlr:MELLADRAFT_90693"/>
<evidence type="ECO:0000313" key="1">
    <source>
        <dbReference type="EMBL" id="EGG02787.1"/>
    </source>
</evidence>
<keyword evidence="2" id="KW-1185">Reference proteome</keyword>
<name>F4RXT9_MELLP</name>
<dbReference type="AlphaFoldDB" id="F4RXT9"/>
<protein>
    <submittedName>
        <fullName evidence="1">Uncharacterized protein</fullName>
    </submittedName>
</protein>
<dbReference type="RefSeq" id="XP_007413900.1">
    <property type="nucleotide sequence ID" value="XM_007413838.1"/>
</dbReference>
<dbReference type="Proteomes" id="UP000001072">
    <property type="component" value="Unassembled WGS sequence"/>
</dbReference>
<accession>F4RXT9</accession>
<proteinExistence type="predicted"/>
<sequence length="261" mass="30669">MKGWNPAHELSQTSCIIATQCIITGDVQAYTATHNNQGNQDHLPHSLSAKVLDKILENPYEWQKRLLPARYGRNPDPVESKDFHKWLNVILKEIRKDLNKILLTNMHIPNRAKKTPSLLNVPTIETMIVKAIGILIDLQKRTRLHWRSRYAWLADLTLRFQQRMQLIHWGYNLADYNNHSFWAVVDNKLEELRTKSVRYCYVYFHEVLSLDFDQFDGERAFTEIQKTTDFALPSEEEVQARIKHLDQTHRAVIGEKEAFHQ</sequence>
<evidence type="ECO:0000313" key="2">
    <source>
        <dbReference type="Proteomes" id="UP000001072"/>
    </source>
</evidence>
<reference evidence="2" key="1">
    <citation type="journal article" date="2011" name="Proc. Natl. Acad. Sci. U.S.A.">
        <title>Obligate biotrophy features unraveled by the genomic analysis of rust fungi.</title>
        <authorList>
            <person name="Duplessis S."/>
            <person name="Cuomo C.A."/>
            <person name="Lin Y.-C."/>
            <person name="Aerts A."/>
            <person name="Tisserant E."/>
            <person name="Veneault-Fourrey C."/>
            <person name="Joly D.L."/>
            <person name="Hacquard S."/>
            <person name="Amselem J."/>
            <person name="Cantarel B.L."/>
            <person name="Chiu R."/>
            <person name="Coutinho P.M."/>
            <person name="Feau N."/>
            <person name="Field M."/>
            <person name="Frey P."/>
            <person name="Gelhaye E."/>
            <person name="Goldberg J."/>
            <person name="Grabherr M.G."/>
            <person name="Kodira C.D."/>
            <person name="Kohler A."/>
            <person name="Kuees U."/>
            <person name="Lindquist E.A."/>
            <person name="Lucas S.M."/>
            <person name="Mago R."/>
            <person name="Mauceli E."/>
            <person name="Morin E."/>
            <person name="Murat C."/>
            <person name="Pangilinan J.L."/>
            <person name="Park R."/>
            <person name="Pearson M."/>
            <person name="Quesneville H."/>
            <person name="Rouhier N."/>
            <person name="Sakthikumar S."/>
            <person name="Salamov A.A."/>
            <person name="Schmutz J."/>
            <person name="Selles B."/>
            <person name="Shapiro H."/>
            <person name="Tanguay P."/>
            <person name="Tuskan G.A."/>
            <person name="Henrissat B."/>
            <person name="Van de Peer Y."/>
            <person name="Rouze P."/>
            <person name="Ellis J.G."/>
            <person name="Dodds P.N."/>
            <person name="Schein J.E."/>
            <person name="Zhong S."/>
            <person name="Hamelin R.C."/>
            <person name="Grigoriev I.V."/>
            <person name="Szabo L.J."/>
            <person name="Martin F."/>
        </authorList>
    </citation>
    <scope>NUCLEOTIDE SEQUENCE [LARGE SCALE GENOMIC DNA]</scope>
    <source>
        <strain evidence="2">98AG31 / pathotype 3-4-7</strain>
    </source>
</reference>
<dbReference type="OrthoDB" id="2498923at2759"/>
<gene>
    <name evidence="1" type="ORF">MELLADRAFT_90693</name>
</gene>
<dbReference type="HOGENOM" id="CLU_054421_0_0_1"/>
<dbReference type="VEuPathDB" id="FungiDB:MELLADRAFT_90693"/>
<dbReference type="EMBL" id="GL883128">
    <property type="protein sequence ID" value="EGG02787.1"/>
    <property type="molecule type" value="Genomic_DNA"/>
</dbReference>